<dbReference type="Pfam" id="PF25944">
    <property type="entry name" value="Beta-barrel_RND"/>
    <property type="match status" value="1"/>
</dbReference>
<keyword evidence="5" id="KW-0997">Cell inner membrane</keyword>
<feature type="domain" description="Multidrug resistance protein MdtA-like beta-barrel" evidence="10">
    <location>
        <begin position="234"/>
        <end position="316"/>
    </location>
</feature>
<dbReference type="SUPFAM" id="SSF111369">
    <property type="entry name" value="HlyD-like secretion proteins"/>
    <property type="match status" value="1"/>
</dbReference>
<keyword evidence="7" id="KW-1133">Transmembrane helix</keyword>
<dbReference type="InterPro" id="IPR058625">
    <property type="entry name" value="MdtA-like_BSH"/>
</dbReference>
<dbReference type="Gene3D" id="2.40.30.170">
    <property type="match status" value="1"/>
</dbReference>
<evidence type="ECO:0000259" key="10">
    <source>
        <dbReference type="Pfam" id="PF25944"/>
    </source>
</evidence>
<feature type="domain" description="Multidrug resistance protein MdtA-like alpha-helical hairpin" evidence="8">
    <location>
        <begin position="126"/>
        <end position="196"/>
    </location>
</feature>
<dbReference type="NCBIfam" id="TIGR01730">
    <property type="entry name" value="RND_mfp"/>
    <property type="match status" value="1"/>
</dbReference>
<evidence type="ECO:0000256" key="1">
    <source>
        <dbReference type="ARBA" id="ARBA00004236"/>
    </source>
</evidence>
<dbReference type="Gene3D" id="2.40.420.20">
    <property type="match status" value="1"/>
</dbReference>
<dbReference type="Pfam" id="PF25917">
    <property type="entry name" value="BSH_RND"/>
    <property type="match status" value="1"/>
</dbReference>
<feature type="transmembrane region" description="Helical" evidence="7">
    <location>
        <begin position="12"/>
        <end position="30"/>
    </location>
</feature>
<keyword evidence="6 7" id="KW-0472">Membrane</keyword>
<reference evidence="12 13" key="1">
    <citation type="submission" date="2020-03" db="EMBL/GenBank/DDBJ databases">
        <authorList>
            <person name="Bakhshi Ganjeh M."/>
        </authorList>
    </citation>
    <scope>NUCLEOTIDE SEQUENCE [LARGE SCALE GENOMIC DNA]</scope>
    <source>
        <strain evidence="13">Iran 50</strain>
    </source>
</reference>
<keyword evidence="7" id="KW-0812">Transmembrane</keyword>
<evidence type="ECO:0000256" key="2">
    <source>
        <dbReference type="ARBA" id="ARBA00009477"/>
    </source>
</evidence>
<dbReference type="InterPro" id="IPR058626">
    <property type="entry name" value="MdtA-like_b-barrel"/>
</dbReference>
<evidence type="ECO:0000259" key="11">
    <source>
        <dbReference type="Pfam" id="PF25967"/>
    </source>
</evidence>
<evidence type="ECO:0000313" key="12">
    <source>
        <dbReference type="EMBL" id="QTF09736.1"/>
    </source>
</evidence>
<evidence type="ECO:0000256" key="6">
    <source>
        <dbReference type="ARBA" id="ARBA00023136"/>
    </source>
</evidence>
<dbReference type="Gene3D" id="1.10.287.470">
    <property type="entry name" value="Helix hairpin bin"/>
    <property type="match status" value="1"/>
</dbReference>
<evidence type="ECO:0000256" key="5">
    <source>
        <dbReference type="ARBA" id="ARBA00022519"/>
    </source>
</evidence>
<keyword evidence="13" id="KW-1185">Reference proteome</keyword>
<keyword evidence="3" id="KW-0813">Transport</keyword>
<dbReference type="Pfam" id="PF25967">
    <property type="entry name" value="RND-MFP_C"/>
    <property type="match status" value="1"/>
</dbReference>
<protein>
    <submittedName>
        <fullName evidence="12">MdtA/MuxA family multidrug efflux RND transporter periplasmic adaptor subunit</fullName>
    </submittedName>
</protein>
<dbReference type="InterPro" id="IPR058627">
    <property type="entry name" value="MdtA-like_C"/>
</dbReference>
<feature type="domain" description="Multidrug resistance protein MdtA-like barrel-sandwich hybrid" evidence="9">
    <location>
        <begin position="87"/>
        <end position="229"/>
    </location>
</feature>
<dbReference type="PANTHER" id="PTHR30469:SF12">
    <property type="entry name" value="MULTIDRUG RESISTANCE PROTEIN MDTA"/>
    <property type="match status" value="1"/>
</dbReference>
<proteinExistence type="inferred from homology"/>
<evidence type="ECO:0000256" key="7">
    <source>
        <dbReference type="SAM" id="Phobius"/>
    </source>
</evidence>
<dbReference type="Gene3D" id="2.40.50.100">
    <property type="match status" value="1"/>
</dbReference>
<feature type="domain" description="Multidrug resistance protein MdtA-like C-terminal permuted SH3" evidence="11">
    <location>
        <begin position="320"/>
        <end position="382"/>
    </location>
</feature>
<keyword evidence="4" id="KW-1003">Cell membrane</keyword>
<sequence>MTKPSRSRLLKLLLLVVLVLIIAGVVWRLWPHGQSGQNGMGRPGGPGGPGAGMMMGGASTLVHAGSATQADVPVYLNALGTVTPNASVTVTSRVDGQLMKVYFTEGQKVEAGQLLAQIDPRSYQATLAQYQAELSENQALLKSAQLTLERYKKLFAQDSLSRQDLDTQIATVGQYSGAIKADEAQIAAAKLNLEYARITAPISGRVGLRLVDAGNMVTSSDTTGIVTITQTQPAAVTFSVPQSNIPVLLKALHNGQSMPVSAFDQDNKTILAEGKAQFISNSIDTSTGTVQLKALFDNEDEALYANQFVNVRLQIGLLSQATVIPSQALQLSSDGSFVFVINQDNTVTRKVVETGPSFGEDQRAIISGVAPGDRVVTEGVDRLANGSKVSVVTAEQEQTGAASGSAKAQ</sequence>
<evidence type="ECO:0000256" key="4">
    <source>
        <dbReference type="ARBA" id="ARBA00022475"/>
    </source>
</evidence>
<dbReference type="RefSeq" id="WP_208228229.1">
    <property type="nucleotide sequence ID" value="NZ_CP050854.1"/>
</dbReference>
<dbReference type="InterPro" id="IPR058624">
    <property type="entry name" value="MdtA-like_HH"/>
</dbReference>
<dbReference type="Proteomes" id="UP000671960">
    <property type="component" value="Chromosome"/>
</dbReference>
<gene>
    <name evidence="12" type="ORF">HC231_18770</name>
</gene>
<comment type="similarity">
    <text evidence="2">Belongs to the membrane fusion protein (MFP) (TC 8.A.1) family.</text>
</comment>
<dbReference type="PANTHER" id="PTHR30469">
    <property type="entry name" value="MULTIDRUG RESISTANCE PROTEIN MDTA"/>
    <property type="match status" value="1"/>
</dbReference>
<name>A0ABX7UY29_9GAMM</name>
<accession>A0ABX7UY29</accession>
<dbReference type="InterPro" id="IPR006143">
    <property type="entry name" value="RND_pump_MFP"/>
</dbReference>
<dbReference type="Pfam" id="PF25876">
    <property type="entry name" value="HH_MFP_RND"/>
    <property type="match status" value="1"/>
</dbReference>
<comment type="subcellular location">
    <subcellularLocation>
        <location evidence="1">Cell membrane</location>
    </subcellularLocation>
</comment>
<evidence type="ECO:0000259" key="9">
    <source>
        <dbReference type="Pfam" id="PF25917"/>
    </source>
</evidence>
<organism evidence="12 13">
    <name type="scientific">Brenneria izadpanahii</name>
    <dbReference type="NCBI Taxonomy" id="2722756"/>
    <lineage>
        <taxon>Bacteria</taxon>
        <taxon>Pseudomonadati</taxon>
        <taxon>Pseudomonadota</taxon>
        <taxon>Gammaproteobacteria</taxon>
        <taxon>Enterobacterales</taxon>
        <taxon>Pectobacteriaceae</taxon>
        <taxon>Brenneria</taxon>
    </lineage>
</organism>
<evidence type="ECO:0000256" key="3">
    <source>
        <dbReference type="ARBA" id="ARBA00022448"/>
    </source>
</evidence>
<dbReference type="EMBL" id="CP050854">
    <property type="protein sequence ID" value="QTF09736.1"/>
    <property type="molecule type" value="Genomic_DNA"/>
</dbReference>
<dbReference type="NCBIfam" id="NF008589">
    <property type="entry name" value="PRK11556.1"/>
    <property type="match status" value="1"/>
</dbReference>
<evidence type="ECO:0000313" key="13">
    <source>
        <dbReference type="Proteomes" id="UP000671960"/>
    </source>
</evidence>
<evidence type="ECO:0000259" key="8">
    <source>
        <dbReference type="Pfam" id="PF25876"/>
    </source>
</evidence>